<accession>A0ABS6PDB2</accession>
<feature type="region of interest" description="Disordered" evidence="1">
    <location>
        <begin position="64"/>
        <end position="148"/>
    </location>
</feature>
<sequence length="1675" mass="180210">MQSPVHANFARVTTPITAPTGQNPQGLEQRPQEPTQRSAHSLRHVGQRLMRNIGQLTQDLRALPRPWGRSQNSAPTGNLAPANGAPLQRGAAPASETIELQEHHSEAAEASGATPRLNRSNAGRFDSHSERIQRQATPEPPSAGISLDAKGKSKFQHFQPPAVGDLLQNALGQPSQRYQAQHSAGDGQNHLLLDLQGHLLHVKQTPTALVALRSSQAEGPVTDKASASAAPGLTFEGNAAKVGEGAPLPTLGRAQMGHLTGIHEDSAGQTLRLHDGKLYELDRASATWQQPETEAEPATFSHLASQGDGKLYGQSGDNLVDLTDHDAAPLTVADLKAFSVNNEGIAASLSGEKSQTLQFTQLSDHTAKSMTLELNGGSAEPKHIGLTEDRLFVSDTEGRLYSVGRGEIGDDETTLKLQPDLRFQPPGEPLGGTRQAAGFLHSDDGSLHVLVGDKAGHSHSHPLDEAHPALGRGWNLSDALVLDNRRGLPGAEAPTPAATFDLDRSGRIGLSDGRVQSWDSTLQDWKDTGIKDISQLQRGIDSKAYLVQDGKLHKLDVKPKYESVAVNDTHALNRPVRTTDVALGDALPGLTDRHVTAFAMLNDKQFVALDDNDRFTAHHKNGETSELSRLDLEGSVASLALDENHNLHALTTEGKLFTLAKDDWQAPADNPRPEARWKPVPLPEGRTLASIRTADDNRLSATVHGSEDNAQVQLKGQAWQPLTPRPADQNALNDLFGRLKDGVKTAKIPGTGMMAKYSLNVMGRGAVETDNRASTGDYIRAHIFKPTLEVPRPLKNVGYHLQHRYQGREGLRPLYAAEGREFKRLELLSAKPPQTGAGQDLQSRIAALGNRPGLQGTGLVEALEAFRKELEDNSLRATQHLGRHAGKSTLLQQKEGLLNVHGELSPPSRRSQLSLKLDKLSQNFNFASSGHDFIKELNGALAHLPPSTQNRTGTLLTELRNSGLRVSHQKADIPLGQQRDASDSLGLIKARLALDVGTLDELDQVLKSAEALSHATHPGEGADTLKKSLSELKDKKYGEHPLKQITDMGFVNHAGLEGAYDGIKAFLNGFKKEDHATSVTLRAATGSKSQPEMAEKLKAAMKQLHHPDDEIALQRGYGVSVSTPFVALANKGMGPWPSGAVSGGRNYLFSAERGEKGVTVYLQREGAGTASGGVGGGKDLWPGFFRGENADKFTKVDIGNDRRMTPALRLGADVTGTATTTWRDGVVFTLPDEEIDPFIDNLVAGKLNPLELMKKGLDHEAQKSLRFNFDLTASGTAEFRVGFGLTDKDSTPLSSAARVGVGGTVSVNLLNYGNYSLEQHSNKGELQESSRNRPRLLNNFGVSGFARAQIAGSNTPASDAATPANQGLTTQLGITPSVSVDNKTTKRIKFNFKEAEPLTAENLDKLGKSLGKAFKDPESQRVLSQLTDAGDAQNPDADAAQRIRQQLQTLETHFAGKPKENDEQYAALRALTRAGVQQQAADAKHSLLDSGRFESTYTNLSRMNGKSAVASVMARLNPHHSPSNAERITALIEHDPTLKALVKQLQAQPGTQARVRLELKDDVQDRIDQGSRDGSLSQKELAGLLSDRNNMRIKAITVSQSVNQPESFTSPLPVLSYSSSASLNVSKALGKINFSYGQDQDTPKSYSLDGMAAEPGGALKTAVGALKQEGLQLKG</sequence>
<proteinExistence type="predicted"/>
<evidence type="ECO:0000313" key="3">
    <source>
        <dbReference type="Proteomes" id="UP000765224"/>
    </source>
</evidence>
<feature type="region of interest" description="Disordered" evidence="1">
    <location>
        <begin position="1"/>
        <end position="42"/>
    </location>
</feature>
<keyword evidence="3" id="KW-1185">Reference proteome</keyword>
<organism evidence="2 3">
    <name type="scientific">Pseudomonas ekonensis</name>
    <dbReference type="NCBI Taxonomy" id="2842353"/>
    <lineage>
        <taxon>Bacteria</taxon>
        <taxon>Pseudomonadati</taxon>
        <taxon>Pseudomonadota</taxon>
        <taxon>Gammaproteobacteria</taxon>
        <taxon>Pseudomonadales</taxon>
        <taxon>Pseudomonadaceae</taxon>
        <taxon>Pseudomonas</taxon>
    </lineage>
</organism>
<dbReference type="EMBL" id="JAHSTS010000001">
    <property type="protein sequence ID" value="MBV4458461.1"/>
    <property type="molecule type" value="Genomic_DNA"/>
</dbReference>
<dbReference type="Pfam" id="PF11725">
    <property type="entry name" value="AvrE_T3Es"/>
    <property type="match status" value="1"/>
</dbReference>
<evidence type="ECO:0000256" key="1">
    <source>
        <dbReference type="SAM" id="MobiDB-lite"/>
    </source>
</evidence>
<protein>
    <submittedName>
        <fullName evidence="2">AvrE-family type 3 secretion system effector</fullName>
    </submittedName>
</protein>
<dbReference type="Proteomes" id="UP000765224">
    <property type="component" value="Unassembled WGS sequence"/>
</dbReference>
<comment type="caution">
    <text evidence="2">The sequence shown here is derived from an EMBL/GenBank/DDBJ whole genome shotgun (WGS) entry which is preliminary data.</text>
</comment>
<reference evidence="2 3" key="1">
    <citation type="submission" date="2021-06" db="EMBL/GenBank/DDBJ databases">
        <title>Updating the genus Pseudomonas: Description of 43 new species and partition of the Pseudomonas putida group.</title>
        <authorList>
            <person name="Girard L."/>
            <person name="Lood C."/>
            <person name="Vandamme P."/>
            <person name="Rokni-Zadeh H."/>
            <person name="Van Noort V."/>
            <person name="Hofte M."/>
            <person name="Lavigne R."/>
            <person name="De Mot R."/>
        </authorList>
    </citation>
    <scope>NUCLEOTIDE SEQUENCE [LARGE SCALE GENOMIC DNA]</scope>
    <source>
        <strain evidence="2 3">COR58</strain>
    </source>
</reference>
<gene>
    <name evidence="2" type="ORF">KVG96_10905</name>
</gene>
<feature type="compositionally biased region" description="Polar residues" evidence="1">
    <location>
        <begin position="14"/>
        <end position="39"/>
    </location>
</feature>
<evidence type="ECO:0000313" key="2">
    <source>
        <dbReference type="EMBL" id="MBV4458461.1"/>
    </source>
</evidence>
<dbReference type="InterPro" id="IPR021085">
    <property type="entry name" value="AvrE_T3Es"/>
</dbReference>
<dbReference type="RefSeq" id="WP_217892054.1">
    <property type="nucleotide sequence ID" value="NZ_JAHSTS010000001.1"/>
</dbReference>
<name>A0ABS6PDB2_9PSED</name>